<dbReference type="InterPro" id="IPR001387">
    <property type="entry name" value="Cro/C1-type_HTH"/>
</dbReference>
<evidence type="ECO:0000313" key="2">
    <source>
        <dbReference type="EMBL" id="MBB3099049.1"/>
    </source>
</evidence>
<dbReference type="PROSITE" id="PS50943">
    <property type="entry name" value="HTH_CROC1"/>
    <property type="match status" value="1"/>
</dbReference>
<protein>
    <submittedName>
        <fullName evidence="2">Transcriptional regulator with XRE-family HTH domain</fullName>
    </submittedName>
</protein>
<sequence length="280" mass="31898">MTTEERDPIGGRLKAARENARFTGTELAEMLGWAASTGKFKVSKIERGRQIPTADEITAWAQATGMNERLRDQLIHMAAEAEASRDTYSKRAAHGQEPIQDDYTKRAARTKRFTFFEMTFIPRYLQTPDYMRAILQEHHDKHGSVNDVAAAVRKRQESVRFLTDPDKQFTFLIDEPVLRRRRFPTSIMRAQLFHLSSAIGLDNVTLAIYPSLSRPVNSNTESSFEIFDDEACIETAVTDEEHLADKVEILEALFARYWQDAVTGEDARHLILDAINHLPA</sequence>
<dbReference type="Gene3D" id="1.10.260.40">
    <property type="entry name" value="lambda repressor-like DNA-binding domains"/>
    <property type="match status" value="1"/>
</dbReference>
<dbReference type="SMART" id="SM00530">
    <property type="entry name" value="HTH_XRE"/>
    <property type="match status" value="1"/>
</dbReference>
<keyword evidence="3" id="KW-1185">Reference proteome</keyword>
<dbReference type="CDD" id="cd00093">
    <property type="entry name" value="HTH_XRE"/>
    <property type="match status" value="1"/>
</dbReference>
<accession>A0A7W5ANF8</accession>
<dbReference type="Proteomes" id="UP000590749">
    <property type="component" value="Unassembled WGS sequence"/>
</dbReference>
<dbReference type="Pfam" id="PF13560">
    <property type="entry name" value="HTH_31"/>
    <property type="match status" value="1"/>
</dbReference>
<dbReference type="Pfam" id="PF19054">
    <property type="entry name" value="DUF5753"/>
    <property type="match status" value="1"/>
</dbReference>
<comment type="caution">
    <text evidence="2">The sequence shown here is derived from an EMBL/GenBank/DDBJ whole genome shotgun (WGS) entry which is preliminary data.</text>
</comment>
<gene>
    <name evidence="2" type="ORF">FHR83_006755</name>
</gene>
<dbReference type="RefSeq" id="WP_183225129.1">
    <property type="nucleotide sequence ID" value="NZ_BMPW01000020.1"/>
</dbReference>
<name>A0A7W5ANF8_9ACTN</name>
<organism evidence="2 3">
    <name type="scientific">Actinoplanes campanulatus</name>
    <dbReference type="NCBI Taxonomy" id="113559"/>
    <lineage>
        <taxon>Bacteria</taxon>
        <taxon>Bacillati</taxon>
        <taxon>Actinomycetota</taxon>
        <taxon>Actinomycetes</taxon>
        <taxon>Micromonosporales</taxon>
        <taxon>Micromonosporaceae</taxon>
        <taxon>Actinoplanes</taxon>
    </lineage>
</organism>
<dbReference type="InterPro" id="IPR043917">
    <property type="entry name" value="DUF5753"/>
</dbReference>
<dbReference type="AlphaFoldDB" id="A0A7W5ANF8"/>
<dbReference type="SUPFAM" id="SSF47413">
    <property type="entry name" value="lambda repressor-like DNA-binding domains"/>
    <property type="match status" value="1"/>
</dbReference>
<feature type="domain" description="HTH cro/C1-type" evidence="1">
    <location>
        <begin position="13"/>
        <end position="71"/>
    </location>
</feature>
<evidence type="ECO:0000313" key="3">
    <source>
        <dbReference type="Proteomes" id="UP000590749"/>
    </source>
</evidence>
<evidence type="ECO:0000259" key="1">
    <source>
        <dbReference type="PROSITE" id="PS50943"/>
    </source>
</evidence>
<dbReference type="GO" id="GO:0003677">
    <property type="term" value="F:DNA binding"/>
    <property type="evidence" value="ECO:0007669"/>
    <property type="project" value="InterPro"/>
</dbReference>
<proteinExistence type="predicted"/>
<dbReference type="EMBL" id="JACHXF010000017">
    <property type="protein sequence ID" value="MBB3099049.1"/>
    <property type="molecule type" value="Genomic_DNA"/>
</dbReference>
<dbReference type="InterPro" id="IPR010982">
    <property type="entry name" value="Lambda_DNA-bd_dom_sf"/>
</dbReference>
<reference evidence="2 3" key="1">
    <citation type="submission" date="2020-08" db="EMBL/GenBank/DDBJ databases">
        <title>Genomic Encyclopedia of Type Strains, Phase III (KMG-III): the genomes of soil and plant-associated and newly described type strains.</title>
        <authorList>
            <person name="Whitman W."/>
        </authorList>
    </citation>
    <scope>NUCLEOTIDE SEQUENCE [LARGE SCALE GENOMIC DNA]</scope>
    <source>
        <strain evidence="2 3">CECT 3287</strain>
    </source>
</reference>